<dbReference type="GO" id="GO:0005737">
    <property type="term" value="C:cytoplasm"/>
    <property type="evidence" value="ECO:0007669"/>
    <property type="project" value="TreeGrafter"/>
</dbReference>
<evidence type="ECO:0000313" key="2">
    <source>
        <dbReference type="EMBL" id="GBO22850.1"/>
    </source>
</evidence>
<dbReference type="Proteomes" id="UP000499080">
    <property type="component" value="Unassembled WGS sequence"/>
</dbReference>
<reference evidence="2 3" key="1">
    <citation type="journal article" date="2019" name="Sci. Rep.">
        <title>Orb-weaving spider Araneus ventricosus genome elucidates the spidroin gene catalogue.</title>
        <authorList>
            <person name="Kono N."/>
            <person name="Nakamura H."/>
            <person name="Ohtoshi R."/>
            <person name="Moran D.A.P."/>
            <person name="Shinohara A."/>
            <person name="Yoshida Y."/>
            <person name="Fujiwara M."/>
            <person name="Mori M."/>
            <person name="Tomita M."/>
            <person name="Arakawa K."/>
        </authorList>
    </citation>
    <scope>NUCLEOTIDE SEQUENCE [LARGE SCALE GENOMIC DNA]</scope>
</reference>
<dbReference type="CDD" id="cd00170">
    <property type="entry name" value="SEC14"/>
    <property type="match status" value="1"/>
</dbReference>
<dbReference type="EMBL" id="BGPR01045915">
    <property type="protein sequence ID" value="GBO22850.1"/>
    <property type="molecule type" value="Genomic_DNA"/>
</dbReference>
<dbReference type="Pfam" id="PF00650">
    <property type="entry name" value="CRAL_TRIO"/>
    <property type="match status" value="1"/>
</dbReference>
<dbReference type="SUPFAM" id="SSF52087">
    <property type="entry name" value="CRAL/TRIO domain"/>
    <property type="match status" value="1"/>
</dbReference>
<dbReference type="OrthoDB" id="1434354at2759"/>
<dbReference type="PANTHER" id="PTHR23324:SF83">
    <property type="entry name" value="SEC14-LIKE PROTEIN 2"/>
    <property type="match status" value="1"/>
</dbReference>
<proteinExistence type="predicted"/>
<accession>A0A4Y2VGQ9</accession>
<sequence>MDSLNYYPSFGTSRALLRSAVREKIEGHTYIPPSYFTWIYAALKPLIPAETIKKVRIYGAGGWKETLLEDIDPDDLPAYLGGNRRDPDGNPLCETFVSIQLHS</sequence>
<dbReference type="InterPro" id="IPR001251">
    <property type="entry name" value="CRAL-TRIO_dom"/>
</dbReference>
<dbReference type="PROSITE" id="PS50191">
    <property type="entry name" value="CRAL_TRIO"/>
    <property type="match status" value="1"/>
</dbReference>
<name>A0A4Y2VGQ9_ARAVE</name>
<organism evidence="2 3">
    <name type="scientific">Araneus ventricosus</name>
    <name type="common">Orbweaver spider</name>
    <name type="synonym">Epeira ventricosa</name>
    <dbReference type="NCBI Taxonomy" id="182803"/>
    <lineage>
        <taxon>Eukaryota</taxon>
        <taxon>Metazoa</taxon>
        <taxon>Ecdysozoa</taxon>
        <taxon>Arthropoda</taxon>
        <taxon>Chelicerata</taxon>
        <taxon>Arachnida</taxon>
        <taxon>Araneae</taxon>
        <taxon>Araneomorphae</taxon>
        <taxon>Entelegynae</taxon>
        <taxon>Araneoidea</taxon>
        <taxon>Araneidae</taxon>
        <taxon>Araneus</taxon>
    </lineage>
</organism>
<dbReference type="Gene3D" id="3.40.525.10">
    <property type="entry name" value="CRAL-TRIO lipid binding domain"/>
    <property type="match status" value="1"/>
</dbReference>
<keyword evidence="3" id="KW-1185">Reference proteome</keyword>
<dbReference type="InterPro" id="IPR036865">
    <property type="entry name" value="CRAL-TRIO_dom_sf"/>
</dbReference>
<feature type="domain" description="CRAL-TRIO" evidence="1">
    <location>
        <begin position="33"/>
        <end position="88"/>
    </location>
</feature>
<dbReference type="AlphaFoldDB" id="A0A4Y2VGQ9"/>
<dbReference type="PANTHER" id="PTHR23324">
    <property type="entry name" value="SEC14 RELATED PROTEIN"/>
    <property type="match status" value="1"/>
</dbReference>
<evidence type="ECO:0000313" key="3">
    <source>
        <dbReference type="Proteomes" id="UP000499080"/>
    </source>
</evidence>
<gene>
    <name evidence="2" type="ORF">AVEN_127687_1</name>
</gene>
<evidence type="ECO:0000259" key="1">
    <source>
        <dbReference type="PROSITE" id="PS50191"/>
    </source>
</evidence>
<dbReference type="InterPro" id="IPR051064">
    <property type="entry name" value="SEC14/CRAL-TRIO_domain"/>
</dbReference>
<comment type="caution">
    <text evidence="2">The sequence shown here is derived from an EMBL/GenBank/DDBJ whole genome shotgun (WGS) entry which is preliminary data.</text>
</comment>
<protein>
    <recommendedName>
        <fullName evidence="1">CRAL-TRIO domain-containing protein</fullName>
    </recommendedName>
</protein>